<proteinExistence type="predicted"/>
<gene>
    <name evidence="1" type="ORF">SAMN04490194_0810</name>
</gene>
<protein>
    <submittedName>
        <fullName evidence="1">Uncharacterized protein</fullName>
    </submittedName>
</protein>
<dbReference type="EMBL" id="FNTY01000002">
    <property type="protein sequence ID" value="SEE04257.1"/>
    <property type="molecule type" value="Genomic_DNA"/>
</dbReference>
<name>A0A1H5FLI1_9PSED</name>
<dbReference type="Proteomes" id="UP000198985">
    <property type="component" value="Unassembled WGS sequence"/>
</dbReference>
<evidence type="ECO:0000313" key="1">
    <source>
        <dbReference type="EMBL" id="SEE04257.1"/>
    </source>
</evidence>
<evidence type="ECO:0000313" key="2">
    <source>
        <dbReference type="Proteomes" id="UP000198985"/>
    </source>
</evidence>
<dbReference type="AlphaFoldDB" id="A0A1H5FLI1"/>
<sequence length="36" mass="3835">MGVNDNAYLPNKRVVLESIASKLAPTIGAVVIVQPR</sequence>
<organism evidence="1 2">
    <name type="scientific">Pseudomonas migulae</name>
    <dbReference type="NCBI Taxonomy" id="78543"/>
    <lineage>
        <taxon>Bacteria</taxon>
        <taxon>Pseudomonadati</taxon>
        <taxon>Pseudomonadota</taxon>
        <taxon>Gammaproteobacteria</taxon>
        <taxon>Pseudomonadales</taxon>
        <taxon>Pseudomonadaceae</taxon>
        <taxon>Pseudomonas</taxon>
    </lineage>
</organism>
<reference evidence="1 2" key="1">
    <citation type="submission" date="2016-10" db="EMBL/GenBank/DDBJ databases">
        <authorList>
            <person name="de Groot N.N."/>
        </authorList>
    </citation>
    <scope>NUCLEOTIDE SEQUENCE [LARGE SCALE GENOMIC DNA]</scope>
    <source>
        <strain evidence="1 2">BS3662</strain>
    </source>
</reference>
<accession>A0A1H5FLI1</accession>